<dbReference type="EC" id="3.2.1.23" evidence="3 6"/>
<evidence type="ECO:0000313" key="10">
    <source>
        <dbReference type="EMBL" id="MBT0769539.1"/>
    </source>
</evidence>
<dbReference type="CDD" id="cd03143">
    <property type="entry name" value="A4_beta-galactosidase_middle_domain"/>
    <property type="match status" value="1"/>
</dbReference>
<feature type="domain" description="Glycoside hydrolase family 42 N-terminal" evidence="7">
    <location>
        <begin position="18"/>
        <end position="386"/>
    </location>
</feature>
<dbReference type="EMBL" id="JAHBAY010000004">
    <property type="protein sequence ID" value="MBT0769539.1"/>
    <property type="molecule type" value="Genomic_DNA"/>
</dbReference>
<dbReference type="Pfam" id="PF08533">
    <property type="entry name" value="Glyco_hydro_42C"/>
    <property type="match status" value="1"/>
</dbReference>
<protein>
    <recommendedName>
        <fullName evidence="3 6">Beta-galactosidase</fullName>
        <shortName evidence="6">Beta-gal</shortName>
        <ecNumber evidence="3 6">3.2.1.23</ecNumber>
    </recommendedName>
</protein>
<dbReference type="InterPro" id="IPR017853">
    <property type="entry name" value="GH"/>
</dbReference>
<evidence type="ECO:0000256" key="5">
    <source>
        <dbReference type="ARBA" id="ARBA00023295"/>
    </source>
</evidence>
<dbReference type="InterPro" id="IPR013529">
    <property type="entry name" value="Glyco_hydro_42_N"/>
</dbReference>
<dbReference type="InterPro" id="IPR003476">
    <property type="entry name" value="Glyco_hydro_42"/>
</dbReference>
<evidence type="ECO:0000256" key="6">
    <source>
        <dbReference type="PIRNR" id="PIRNR001084"/>
    </source>
</evidence>
<dbReference type="PIRSF" id="PIRSF001084">
    <property type="entry name" value="B-galactosidase"/>
    <property type="match status" value="1"/>
</dbReference>
<evidence type="ECO:0000313" key="11">
    <source>
        <dbReference type="Proteomes" id="UP001197247"/>
    </source>
</evidence>
<keyword evidence="5 6" id="KW-0326">Glycosidase</keyword>
<comment type="catalytic activity">
    <reaction evidence="1 6">
        <text>Hydrolysis of terminal non-reducing beta-D-galactose residues in beta-D-galactosides.</text>
        <dbReference type="EC" id="3.2.1.23"/>
    </reaction>
</comment>
<dbReference type="Pfam" id="PF08532">
    <property type="entry name" value="Glyco_hydro_42M"/>
    <property type="match status" value="1"/>
</dbReference>
<evidence type="ECO:0000256" key="1">
    <source>
        <dbReference type="ARBA" id="ARBA00001412"/>
    </source>
</evidence>
<evidence type="ECO:0000256" key="3">
    <source>
        <dbReference type="ARBA" id="ARBA00012756"/>
    </source>
</evidence>
<dbReference type="SUPFAM" id="SSF52317">
    <property type="entry name" value="Class I glutamine amidotransferase-like"/>
    <property type="match status" value="1"/>
</dbReference>
<evidence type="ECO:0000256" key="2">
    <source>
        <dbReference type="ARBA" id="ARBA00005940"/>
    </source>
</evidence>
<keyword evidence="4 6" id="KW-0378">Hydrolase</keyword>
<keyword evidence="11" id="KW-1185">Reference proteome</keyword>
<dbReference type="InterPro" id="IPR013738">
    <property type="entry name" value="Beta_galactosidase_Trimer"/>
</dbReference>
<feature type="domain" description="Beta-galactosidase trimerisation" evidence="8">
    <location>
        <begin position="399"/>
        <end position="599"/>
    </location>
</feature>
<dbReference type="SUPFAM" id="SSF51445">
    <property type="entry name" value="(Trans)glycosidases"/>
    <property type="match status" value="1"/>
</dbReference>
<evidence type="ECO:0000256" key="4">
    <source>
        <dbReference type="ARBA" id="ARBA00022801"/>
    </source>
</evidence>
<accession>A0ABS5TIY7</accession>
<sequence length="665" mass="72708">MSDQSWLPGVQALSFGGDYNPEQWPEEVWTEDLELMRRAGVNLVSIGIFSWALLEPRPGEFDFGWLDRVIEGLHGAGIRVDLGTPTVVPPAWFWQQNPHVRVVNRDGSVQATGSRGICCPSSPEYADAAGRITTELAKRYGNHPAVSLWHVHNEYGAPVSECYCEVSAAAFREWLKQRYGTLDALNTAWGTAFWGQTYGEWSQVGVPALSATTSNPAHRLDFARFSNDELLGCFTRERDILHELSPGIPVTTNFMATNCPSMDLWKWSREVDVVANDHYLTAADPRSQVGLALDADLTRSLAGGRPWILMEHSSSAVNWQPRNLAKRPGEMARNSLSHLARGADAILFFQWRASRRGAEKFHSAMLPHAGAKSRVFEEVVRLGSTLGDLDVVRGSTVRARAAILWDWESLWAQDLDWRPSVDLAPRAQVREYYERLWRDKVTVDFARPAGDLSQYAAVFAPASYLLTAEAVANLTAYVEAGGHLVVGPFSGVVDQDDAVHPGGWNGALRELLQVSVEEVLPLPAEGTVTLTGDVRGRVWAEDLLPLGAETVLAYLDGPAAGRAAVTRRTLGAGTATYVSTVLDHTVLAAVTDPVLDLAGITVERDLPWDLELVSRHGTDGAEYVFAVNHAVTPVDLTIDGTDLLTGETCAGSAKIPAGGVRIFRR</sequence>
<dbReference type="Pfam" id="PF02449">
    <property type="entry name" value="Glyco_hydro_42"/>
    <property type="match status" value="1"/>
</dbReference>
<dbReference type="RefSeq" id="WP_214155840.1">
    <property type="nucleotide sequence ID" value="NZ_JAHBAY010000004.1"/>
</dbReference>
<dbReference type="PANTHER" id="PTHR36447:SF1">
    <property type="entry name" value="BETA-GALACTOSIDASE GANA"/>
    <property type="match status" value="1"/>
</dbReference>
<dbReference type="PANTHER" id="PTHR36447">
    <property type="entry name" value="BETA-GALACTOSIDASE GANA"/>
    <property type="match status" value="1"/>
</dbReference>
<name>A0ABS5TIY7_9ACTN</name>
<dbReference type="Gene3D" id="3.40.50.880">
    <property type="match status" value="1"/>
</dbReference>
<proteinExistence type="inferred from homology"/>
<comment type="caution">
    <text evidence="10">The sequence shown here is derived from an EMBL/GenBank/DDBJ whole genome shotgun (WGS) entry which is preliminary data.</text>
</comment>
<comment type="similarity">
    <text evidence="2 6">Belongs to the glycosyl hydrolase 42 family.</text>
</comment>
<reference evidence="10 11" key="1">
    <citation type="submission" date="2021-05" db="EMBL/GenBank/DDBJ databases">
        <title>Kineosporia and Streptomyces sp. nov. two new marine actinobacteria isolated from Coral.</title>
        <authorList>
            <person name="Buangrab K."/>
            <person name="Sutthacheep M."/>
            <person name="Yeemin T."/>
            <person name="Harunari E."/>
            <person name="Igarashi Y."/>
            <person name="Kanchanasin P."/>
            <person name="Tanasupawat S."/>
            <person name="Phongsopitanun W."/>
        </authorList>
    </citation>
    <scope>NUCLEOTIDE SEQUENCE [LARGE SCALE GENOMIC DNA]</scope>
    <source>
        <strain evidence="10 11">J2-2</strain>
    </source>
</reference>
<dbReference type="Proteomes" id="UP001197247">
    <property type="component" value="Unassembled WGS sequence"/>
</dbReference>
<dbReference type="InterPro" id="IPR013780">
    <property type="entry name" value="Glyco_hydro_b"/>
</dbReference>
<dbReference type="InterPro" id="IPR013739">
    <property type="entry name" value="Beta_galactosidase_C"/>
</dbReference>
<gene>
    <name evidence="10" type="ORF">KIH74_11445</name>
</gene>
<dbReference type="InterPro" id="IPR029062">
    <property type="entry name" value="Class_I_gatase-like"/>
</dbReference>
<dbReference type="Gene3D" id="2.60.40.1180">
    <property type="entry name" value="Golgi alpha-mannosidase II"/>
    <property type="match status" value="1"/>
</dbReference>
<evidence type="ECO:0000259" key="7">
    <source>
        <dbReference type="Pfam" id="PF02449"/>
    </source>
</evidence>
<evidence type="ECO:0000259" key="9">
    <source>
        <dbReference type="Pfam" id="PF08533"/>
    </source>
</evidence>
<evidence type="ECO:0000259" key="8">
    <source>
        <dbReference type="Pfam" id="PF08532"/>
    </source>
</evidence>
<dbReference type="Gene3D" id="3.20.20.80">
    <property type="entry name" value="Glycosidases"/>
    <property type="match status" value="1"/>
</dbReference>
<organism evidence="10 11">
    <name type="scientific">Kineosporia corallincola</name>
    <dbReference type="NCBI Taxonomy" id="2835133"/>
    <lineage>
        <taxon>Bacteria</taxon>
        <taxon>Bacillati</taxon>
        <taxon>Actinomycetota</taxon>
        <taxon>Actinomycetes</taxon>
        <taxon>Kineosporiales</taxon>
        <taxon>Kineosporiaceae</taxon>
        <taxon>Kineosporia</taxon>
    </lineage>
</organism>
<feature type="domain" description="Beta-galactosidase C-terminal" evidence="9">
    <location>
        <begin position="610"/>
        <end position="665"/>
    </location>
</feature>